<reference evidence="1 2" key="1">
    <citation type="submission" date="2015-01" db="EMBL/GenBank/DDBJ databases">
        <title>Genome sequencing of Jeotgalibacillus soli.</title>
        <authorList>
            <person name="Goh K.M."/>
            <person name="Chan K.-G."/>
            <person name="Yaakop A.S."/>
            <person name="Ee R."/>
            <person name="Gan H.M."/>
            <person name="Chan C.S."/>
        </authorList>
    </citation>
    <scope>NUCLEOTIDE SEQUENCE [LARGE SCALE GENOMIC DNA]</scope>
    <source>
        <strain evidence="1 2">P9</strain>
    </source>
</reference>
<gene>
    <name evidence="1" type="ORF">KP78_05440</name>
</gene>
<sequence>MIAIEHQKPKRSNMAYEKILVDYTKKDIETPYQYHEYS</sequence>
<protein>
    <submittedName>
        <fullName evidence="1">Uncharacterized protein</fullName>
    </submittedName>
</protein>
<name>A0A0C2SDZ3_9BACL</name>
<dbReference type="EMBL" id="JXRP01000006">
    <property type="protein sequence ID" value="KIL52174.1"/>
    <property type="molecule type" value="Genomic_DNA"/>
</dbReference>
<dbReference type="AlphaFoldDB" id="A0A0C2SDZ3"/>
<keyword evidence="2" id="KW-1185">Reference proteome</keyword>
<dbReference type="Proteomes" id="UP000031938">
    <property type="component" value="Unassembled WGS sequence"/>
</dbReference>
<evidence type="ECO:0000313" key="1">
    <source>
        <dbReference type="EMBL" id="KIL52174.1"/>
    </source>
</evidence>
<organism evidence="1 2">
    <name type="scientific">Jeotgalibacillus soli</name>
    <dbReference type="NCBI Taxonomy" id="889306"/>
    <lineage>
        <taxon>Bacteria</taxon>
        <taxon>Bacillati</taxon>
        <taxon>Bacillota</taxon>
        <taxon>Bacilli</taxon>
        <taxon>Bacillales</taxon>
        <taxon>Caryophanaceae</taxon>
        <taxon>Jeotgalibacillus</taxon>
    </lineage>
</organism>
<dbReference type="PATRIC" id="fig|889306.3.peg.542"/>
<proteinExistence type="predicted"/>
<comment type="caution">
    <text evidence="1">The sequence shown here is derived from an EMBL/GenBank/DDBJ whole genome shotgun (WGS) entry which is preliminary data.</text>
</comment>
<evidence type="ECO:0000313" key="2">
    <source>
        <dbReference type="Proteomes" id="UP000031938"/>
    </source>
</evidence>
<accession>A0A0C2SDZ3</accession>